<evidence type="ECO:0000256" key="11">
    <source>
        <dbReference type="RuleBase" id="RU003781"/>
    </source>
</evidence>
<dbReference type="GO" id="GO:0005829">
    <property type="term" value="C:cytosol"/>
    <property type="evidence" value="ECO:0007669"/>
    <property type="project" value="TreeGrafter"/>
</dbReference>
<protein>
    <recommendedName>
        <fullName evidence="10">dITP/XTP pyrophosphatase</fullName>
        <ecNumber evidence="10">3.6.1.66</ecNumber>
    </recommendedName>
    <alternativeName>
        <fullName evidence="10">Non-canonical purine NTP pyrophosphatase</fullName>
    </alternativeName>
    <alternativeName>
        <fullName evidence="10">Non-standard purine NTP pyrophosphatase</fullName>
    </alternativeName>
    <alternativeName>
        <fullName evidence="10">Nucleoside-triphosphate diphosphatase</fullName>
    </alternativeName>
    <alternativeName>
        <fullName evidence="10">Nucleoside-triphosphate pyrophosphatase</fullName>
        <shortName evidence="10">NTPase</shortName>
    </alternativeName>
</protein>
<accession>Q1MQJ4</accession>
<feature type="binding site" evidence="10">
    <location>
        <begin position="51"/>
        <end position="56"/>
    </location>
    <ligand>
        <name>substrate</name>
    </ligand>
</feature>
<dbReference type="GO" id="GO:0036220">
    <property type="term" value="F:ITP diphosphatase activity"/>
    <property type="evidence" value="ECO:0007669"/>
    <property type="project" value="UniProtKB-UniRule"/>
</dbReference>
<dbReference type="eggNOG" id="COG0127">
    <property type="taxonomic scope" value="Bacteria"/>
</dbReference>
<feature type="binding site" evidence="10">
    <location>
        <begin position="230"/>
        <end position="231"/>
    </location>
    <ligand>
        <name>substrate</name>
    </ligand>
</feature>
<keyword evidence="7 10" id="KW-0546">Nucleotide metabolism</keyword>
<dbReference type="HAMAP" id="MF_01405">
    <property type="entry name" value="Non_canon_purine_NTPase"/>
    <property type="match status" value="1"/>
</dbReference>
<evidence type="ECO:0000256" key="2">
    <source>
        <dbReference type="ARBA" id="ARBA00011738"/>
    </source>
</evidence>
<comment type="catalytic activity">
    <reaction evidence="10">
        <text>ITP + H2O = IMP + diphosphate + H(+)</text>
        <dbReference type="Rhea" id="RHEA:29399"/>
        <dbReference type="ChEBI" id="CHEBI:15377"/>
        <dbReference type="ChEBI" id="CHEBI:15378"/>
        <dbReference type="ChEBI" id="CHEBI:33019"/>
        <dbReference type="ChEBI" id="CHEBI:58053"/>
        <dbReference type="ChEBI" id="CHEBI:61402"/>
        <dbReference type="EC" id="3.6.1.66"/>
    </reaction>
</comment>
<dbReference type="InterPro" id="IPR029001">
    <property type="entry name" value="ITPase-like_fam"/>
</dbReference>
<comment type="cofactor">
    <cofactor evidence="10">
        <name>Mg(2+)</name>
        <dbReference type="ChEBI" id="CHEBI:18420"/>
    </cofactor>
    <text evidence="10">Binds 1 Mg(2+) ion per subunit.</text>
</comment>
<proteinExistence type="inferred from homology"/>
<evidence type="ECO:0000256" key="6">
    <source>
        <dbReference type="ARBA" id="ARBA00022842"/>
    </source>
</evidence>
<dbReference type="InterPro" id="IPR002637">
    <property type="entry name" value="RdgB/HAM1"/>
</dbReference>
<evidence type="ECO:0000256" key="1">
    <source>
        <dbReference type="ARBA" id="ARBA00008023"/>
    </source>
</evidence>
<reference evidence="12 13" key="1">
    <citation type="submission" date="2005-11" db="EMBL/GenBank/DDBJ databases">
        <title>The complete genome sequence of Lawsonia intracellularis: the causative agent of proliferative enteropathy.</title>
        <authorList>
            <person name="Kaur K."/>
            <person name="Zhang Q."/>
            <person name="Beckler D."/>
            <person name="Munir S."/>
            <person name="Li L."/>
            <person name="Kinsley K."/>
            <person name="Herron L."/>
            <person name="Peterson A."/>
            <person name="May B."/>
            <person name="Singh S."/>
            <person name="Gebhart C."/>
            <person name="Kapur V."/>
        </authorList>
    </citation>
    <scope>NUCLEOTIDE SEQUENCE [LARGE SCALE GENOMIC DNA]</scope>
    <source>
        <strain evidence="12 13">PHE/MN1-00</strain>
    </source>
</reference>
<keyword evidence="5 10" id="KW-0378">Hydrolase</keyword>
<dbReference type="CDD" id="cd00515">
    <property type="entry name" value="HAM1"/>
    <property type="match status" value="1"/>
</dbReference>
<evidence type="ECO:0000256" key="9">
    <source>
        <dbReference type="ARBA" id="ARBA00052017"/>
    </source>
</evidence>
<evidence type="ECO:0000313" key="12">
    <source>
        <dbReference type="EMBL" id="CAJ54733.1"/>
    </source>
</evidence>
<dbReference type="PANTHER" id="PTHR11067">
    <property type="entry name" value="INOSINE TRIPHOSPHATE PYROPHOSPHATASE/HAM1 PROTEIN"/>
    <property type="match status" value="1"/>
</dbReference>
<keyword evidence="4 10" id="KW-0547">Nucleotide-binding</keyword>
<evidence type="ECO:0000256" key="10">
    <source>
        <dbReference type="HAMAP-Rule" id="MF_01405"/>
    </source>
</evidence>
<dbReference type="GO" id="GO:0046872">
    <property type="term" value="F:metal ion binding"/>
    <property type="evidence" value="ECO:0007669"/>
    <property type="project" value="UniProtKB-KW"/>
</dbReference>
<comment type="similarity">
    <text evidence="1 10 11">Belongs to the HAM1 NTPase family.</text>
</comment>
<organism evidence="12 13">
    <name type="scientific">Lawsonia intracellularis (strain PHE/MN1-00)</name>
    <dbReference type="NCBI Taxonomy" id="363253"/>
    <lineage>
        <taxon>Bacteria</taxon>
        <taxon>Pseudomonadati</taxon>
        <taxon>Thermodesulfobacteriota</taxon>
        <taxon>Desulfovibrionia</taxon>
        <taxon>Desulfovibrionales</taxon>
        <taxon>Desulfovibrionaceae</taxon>
        <taxon>Lawsonia</taxon>
    </lineage>
</organism>
<evidence type="ECO:0000313" key="13">
    <source>
        <dbReference type="Proteomes" id="UP000002430"/>
    </source>
</evidence>
<sequence length="249" mass="27807">MLRSLYGDKNYLIYLANDIKGISMDSSFNLQAPDIKTTEKNNAIPTVILATRNTGKIQELKDMLCNFKLHILCLEDFPEIPEIEETGKTFEENALIKAKVVSQYTGLIAIADDSGLEVDILNGAPGIYSSRYAEDIPNIHNLTIDQHNISKLLSILTNVPLTQRTAKLCTTIVAYNTNGKYITAKGITKGLISLTSKGNNGFGYDPIFFDTNLGKTFGELPLKEKKQYSHRTKALKKLLELWPTLYNEI</sequence>
<dbReference type="GO" id="GO:0009117">
    <property type="term" value="P:nucleotide metabolic process"/>
    <property type="evidence" value="ECO:0007669"/>
    <property type="project" value="UniProtKB-KW"/>
</dbReference>
<feature type="binding site" evidence="10">
    <location>
        <begin position="202"/>
        <end position="205"/>
    </location>
    <ligand>
        <name>substrate</name>
    </ligand>
</feature>
<dbReference type="Gene3D" id="3.90.950.10">
    <property type="match status" value="1"/>
</dbReference>
<dbReference type="GO" id="GO:0036222">
    <property type="term" value="F:XTP diphosphatase activity"/>
    <property type="evidence" value="ECO:0007669"/>
    <property type="project" value="UniProtKB-UniRule"/>
</dbReference>
<dbReference type="EC" id="3.6.1.66" evidence="10"/>
<dbReference type="Pfam" id="PF01725">
    <property type="entry name" value="Ham1p_like"/>
    <property type="match status" value="1"/>
</dbReference>
<comment type="subunit">
    <text evidence="2 10">Homodimer.</text>
</comment>
<dbReference type="PANTHER" id="PTHR11067:SF9">
    <property type="entry name" value="INOSINE TRIPHOSPHATE PYROPHOSPHATASE"/>
    <property type="match status" value="1"/>
</dbReference>
<dbReference type="OrthoDB" id="9807456at2"/>
<feature type="binding site" evidence="10">
    <location>
        <position position="225"/>
    </location>
    <ligand>
        <name>substrate</name>
    </ligand>
</feature>
<dbReference type="GO" id="GO:0035870">
    <property type="term" value="F:dITP diphosphatase activity"/>
    <property type="evidence" value="ECO:0007669"/>
    <property type="project" value="UniProtKB-UniRule"/>
</dbReference>
<dbReference type="Proteomes" id="UP000002430">
    <property type="component" value="Chromosome"/>
</dbReference>
<comment type="catalytic activity">
    <reaction evidence="9 10">
        <text>XTP + H2O = XMP + diphosphate + H(+)</text>
        <dbReference type="Rhea" id="RHEA:28610"/>
        <dbReference type="ChEBI" id="CHEBI:15377"/>
        <dbReference type="ChEBI" id="CHEBI:15378"/>
        <dbReference type="ChEBI" id="CHEBI:33019"/>
        <dbReference type="ChEBI" id="CHEBI:57464"/>
        <dbReference type="ChEBI" id="CHEBI:61314"/>
        <dbReference type="EC" id="3.6.1.66"/>
    </reaction>
</comment>
<dbReference type="GO" id="GO:0000166">
    <property type="term" value="F:nucleotide binding"/>
    <property type="evidence" value="ECO:0007669"/>
    <property type="project" value="UniProtKB-KW"/>
</dbReference>
<evidence type="ECO:0000256" key="8">
    <source>
        <dbReference type="ARBA" id="ARBA00051875"/>
    </source>
</evidence>
<feature type="binding site" evidence="10">
    <location>
        <position position="114"/>
    </location>
    <ligand>
        <name>substrate</name>
    </ligand>
</feature>
<dbReference type="HOGENOM" id="CLU_082080_0_1_7"/>
<dbReference type="KEGG" id="lip:LI0679"/>
<evidence type="ECO:0000256" key="7">
    <source>
        <dbReference type="ARBA" id="ARBA00023080"/>
    </source>
</evidence>
<evidence type="ECO:0000256" key="5">
    <source>
        <dbReference type="ARBA" id="ARBA00022801"/>
    </source>
</evidence>
<keyword evidence="13" id="KW-1185">Reference proteome</keyword>
<keyword evidence="3 10" id="KW-0479">Metal-binding</keyword>
<evidence type="ECO:0000256" key="4">
    <source>
        <dbReference type="ARBA" id="ARBA00022741"/>
    </source>
</evidence>
<dbReference type="GO" id="GO:0009146">
    <property type="term" value="P:purine nucleoside triphosphate catabolic process"/>
    <property type="evidence" value="ECO:0007669"/>
    <property type="project" value="UniProtKB-UniRule"/>
</dbReference>
<feature type="active site" description="Proton acceptor" evidence="10">
    <location>
        <position position="113"/>
    </location>
</feature>
<comment type="catalytic activity">
    <reaction evidence="8 10">
        <text>dITP + H2O = dIMP + diphosphate + H(+)</text>
        <dbReference type="Rhea" id="RHEA:28342"/>
        <dbReference type="ChEBI" id="CHEBI:15377"/>
        <dbReference type="ChEBI" id="CHEBI:15378"/>
        <dbReference type="ChEBI" id="CHEBI:33019"/>
        <dbReference type="ChEBI" id="CHEBI:61194"/>
        <dbReference type="ChEBI" id="CHEBI:61382"/>
        <dbReference type="EC" id="3.6.1.66"/>
    </reaction>
</comment>
<comment type="function">
    <text evidence="10">Pyrophosphatase that catalyzes the hydrolysis of nucleoside triphosphates to their monophosphate derivatives, with a high preference for the non-canonical purine nucleotides XTP (xanthosine triphosphate), dITP (deoxyinosine triphosphate) and ITP. Seems to function as a house-cleaning enzyme that removes non-canonical purine nucleotides from the nucleotide pool, thus preventing their incorporation into DNA/RNA and avoiding chromosomal lesions.</text>
</comment>
<feature type="binding site" evidence="10">
    <location>
        <position position="113"/>
    </location>
    <ligand>
        <name>Mg(2+)</name>
        <dbReference type="ChEBI" id="CHEBI:18420"/>
    </ligand>
</feature>
<gene>
    <name evidence="12" type="ordered locus">LI0679</name>
</gene>
<keyword evidence="6 10" id="KW-0460">Magnesium</keyword>
<dbReference type="SUPFAM" id="SSF52972">
    <property type="entry name" value="ITPase-like"/>
    <property type="match status" value="1"/>
</dbReference>
<dbReference type="InterPro" id="IPR020922">
    <property type="entry name" value="dITP/XTP_pyrophosphatase"/>
</dbReference>
<dbReference type="GO" id="GO:0017111">
    <property type="term" value="F:ribonucleoside triphosphate phosphatase activity"/>
    <property type="evidence" value="ECO:0007669"/>
    <property type="project" value="InterPro"/>
</dbReference>
<dbReference type="EMBL" id="AM180252">
    <property type="protein sequence ID" value="CAJ54733.1"/>
    <property type="molecule type" value="Genomic_DNA"/>
</dbReference>
<name>Q1MQJ4_LAWIP</name>
<feature type="binding site" evidence="10">
    <location>
        <position position="84"/>
    </location>
    <ligand>
        <name>Mg(2+)</name>
        <dbReference type="ChEBI" id="CHEBI:18420"/>
    </ligand>
</feature>
<dbReference type="NCBIfam" id="TIGR00042">
    <property type="entry name" value="RdgB/HAM1 family non-canonical purine NTP pyrophosphatase"/>
    <property type="match status" value="1"/>
</dbReference>
<dbReference type="FunFam" id="3.90.950.10:FF:000001">
    <property type="entry name" value="dITP/XTP pyrophosphatase"/>
    <property type="match status" value="1"/>
</dbReference>
<dbReference type="STRING" id="363253.LI0679"/>
<evidence type="ECO:0000256" key="3">
    <source>
        <dbReference type="ARBA" id="ARBA00022723"/>
    </source>
</evidence>
<dbReference type="AlphaFoldDB" id="Q1MQJ4"/>